<dbReference type="InterPro" id="IPR009057">
    <property type="entry name" value="Homeodomain-like_sf"/>
</dbReference>
<proteinExistence type="predicted"/>
<reference evidence="1" key="1">
    <citation type="submission" date="2022-10" db="EMBL/GenBank/DDBJ databases">
        <title>Gaoshiqiia sediminis gen. nov., sp. nov., isolated from coastal sediment.</title>
        <authorList>
            <person name="Yu W.X."/>
            <person name="Mu D.S."/>
            <person name="Du J.Z."/>
            <person name="Liang Y.Q."/>
        </authorList>
    </citation>
    <scope>NUCLEOTIDE SEQUENCE</scope>
    <source>
        <strain evidence="1">A06</strain>
    </source>
</reference>
<organism evidence="1 2">
    <name type="scientific">Gaoshiqia sediminis</name>
    <dbReference type="NCBI Taxonomy" id="2986998"/>
    <lineage>
        <taxon>Bacteria</taxon>
        <taxon>Pseudomonadati</taxon>
        <taxon>Bacteroidota</taxon>
        <taxon>Bacteroidia</taxon>
        <taxon>Marinilabiliales</taxon>
        <taxon>Prolixibacteraceae</taxon>
        <taxon>Gaoshiqia</taxon>
    </lineage>
</organism>
<gene>
    <name evidence="1" type="ORF">N2K84_06055</name>
</gene>
<dbReference type="InterPro" id="IPR036271">
    <property type="entry name" value="Tet_transcr_reg_TetR-rel_C_sf"/>
</dbReference>
<dbReference type="AlphaFoldDB" id="A0AA41Y2J4"/>
<evidence type="ECO:0000313" key="1">
    <source>
        <dbReference type="EMBL" id="MCW0482286.1"/>
    </source>
</evidence>
<dbReference type="SUPFAM" id="SSF46689">
    <property type="entry name" value="Homeodomain-like"/>
    <property type="match status" value="1"/>
</dbReference>
<dbReference type="Proteomes" id="UP001163821">
    <property type="component" value="Unassembled WGS sequence"/>
</dbReference>
<accession>A0AA41Y2J4</accession>
<dbReference type="Gene3D" id="1.10.10.60">
    <property type="entry name" value="Homeodomain-like"/>
    <property type="match status" value="1"/>
</dbReference>
<evidence type="ECO:0000313" key="2">
    <source>
        <dbReference type="Proteomes" id="UP001163821"/>
    </source>
</evidence>
<dbReference type="SUPFAM" id="SSF48498">
    <property type="entry name" value="Tetracyclin repressor-like, C-terminal domain"/>
    <property type="match status" value="1"/>
</dbReference>
<sequence length="185" mass="21292">MEKHDEEIIAKVGKIIIESGIESLSPERLARDLNIDQRTLPCHCETTEEILLTMLESLESELNQLVTTAKQKKFPPEKELNYLFKNLYSLFNIKPYYLTIIFSAELLNKSPEIQNLLQKIKISAKRYLLQIINHGKEEKVFKSKRTAKSLAVNILGGFRLFMNQEQLLNKMVSEAQAIKNKSPAD</sequence>
<protein>
    <recommendedName>
        <fullName evidence="3">TetR/AcrR family transcriptional regulator</fullName>
    </recommendedName>
</protein>
<dbReference type="EMBL" id="JAPAAF010000006">
    <property type="protein sequence ID" value="MCW0482286.1"/>
    <property type="molecule type" value="Genomic_DNA"/>
</dbReference>
<keyword evidence="2" id="KW-1185">Reference proteome</keyword>
<comment type="caution">
    <text evidence="1">The sequence shown here is derived from an EMBL/GenBank/DDBJ whole genome shotgun (WGS) entry which is preliminary data.</text>
</comment>
<dbReference type="Gene3D" id="1.10.357.10">
    <property type="entry name" value="Tetracycline Repressor, domain 2"/>
    <property type="match status" value="1"/>
</dbReference>
<evidence type="ECO:0008006" key="3">
    <source>
        <dbReference type="Google" id="ProtNLM"/>
    </source>
</evidence>
<dbReference type="RefSeq" id="WP_282590893.1">
    <property type="nucleotide sequence ID" value="NZ_JAPAAF010000006.1"/>
</dbReference>
<name>A0AA41Y2J4_9BACT</name>